<accession>A0ABQ4TUG2</accession>
<keyword evidence="3" id="KW-0328">Glycosyltransferase</keyword>
<proteinExistence type="predicted"/>
<comment type="subcellular location">
    <subcellularLocation>
        <location evidence="1">Cell membrane</location>
    </subcellularLocation>
</comment>
<evidence type="ECO:0000256" key="4">
    <source>
        <dbReference type="ARBA" id="ARBA00022679"/>
    </source>
</evidence>
<sequence>MPPAIVCVPARDEAERLPRLLRSLDGQAGFSPEERLRVVVVANNCSDGTADIVRALEASGAIPNLDLRLIEVQVAGAAAHVGTARRMALEAGADWFAADGIRDGILLTTDADVRPPAGWVAANLRALAEADVVGGRLVIDAEDEAADPLLADLHLRIERYWAGVRTLEDIFDPPPHDPSPRHGDHTAASLSVSATLYRAVGGLPAIPCGEDNALVGRLQQAGARVRHCPAVYVDVSGRRQGRVTGGMATEMNRRAEAVRAGASPYRLPTAGHWQALILRRARLRRAWTLTEAARDAVLAELGLGPEDRAAIAPETCPNDIAFVERANLRLEARDAPAPFVDLDAALSDLDAIARLHRAAA</sequence>
<protein>
    <recommendedName>
        <fullName evidence="6">Glycosyltransferase 2-like domain-containing protein</fullName>
    </recommendedName>
</protein>
<gene>
    <name evidence="7" type="ORF">MPOCJGCO_0330</name>
</gene>
<dbReference type="Pfam" id="PF00535">
    <property type="entry name" value="Glycos_transf_2"/>
    <property type="match status" value="1"/>
</dbReference>
<dbReference type="RefSeq" id="WP_238180882.1">
    <property type="nucleotide sequence ID" value="NZ_BPRB01000021.1"/>
</dbReference>
<name>A0ABQ4TUG2_9HYPH</name>
<evidence type="ECO:0000256" key="5">
    <source>
        <dbReference type="ARBA" id="ARBA00023136"/>
    </source>
</evidence>
<evidence type="ECO:0000313" key="7">
    <source>
        <dbReference type="EMBL" id="GJE58251.1"/>
    </source>
</evidence>
<dbReference type="PANTHER" id="PTHR43646:SF2">
    <property type="entry name" value="GLYCOSYLTRANSFERASE 2-LIKE DOMAIN-CONTAINING PROTEIN"/>
    <property type="match status" value="1"/>
</dbReference>
<dbReference type="PANTHER" id="PTHR43646">
    <property type="entry name" value="GLYCOSYLTRANSFERASE"/>
    <property type="match status" value="1"/>
</dbReference>
<dbReference type="InterPro" id="IPR001173">
    <property type="entry name" value="Glyco_trans_2-like"/>
</dbReference>
<evidence type="ECO:0000256" key="1">
    <source>
        <dbReference type="ARBA" id="ARBA00004236"/>
    </source>
</evidence>
<evidence type="ECO:0000256" key="3">
    <source>
        <dbReference type="ARBA" id="ARBA00022676"/>
    </source>
</evidence>
<evidence type="ECO:0000313" key="8">
    <source>
        <dbReference type="Proteomes" id="UP001055057"/>
    </source>
</evidence>
<keyword evidence="5" id="KW-0472">Membrane</keyword>
<dbReference type="Proteomes" id="UP001055057">
    <property type="component" value="Unassembled WGS sequence"/>
</dbReference>
<feature type="domain" description="Glycosyltransferase 2-like" evidence="6">
    <location>
        <begin position="6"/>
        <end position="142"/>
    </location>
</feature>
<keyword evidence="4" id="KW-0808">Transferase</keyword>
<dbReference type="EMBL" id="BPRB01000021">
    <property type="protein sequence ID" value="GJE58251.1"/>
    <property type="molecule type" value="Genomic_DNA"/>
</dbReference>
<evidence type="ECO:0000259" key="6">
    <source>
        <dbReference type="Pfam" id="PF00535"/>
    </source>
</evidence>
<keyword evidence="2" id="KW-1003">Cell membrane</keyword>
<organism evidence="7 8">
    <name type="scientific">Methylobacterium trifolii</name>
    <dbReference type="NCBI Taxonomy" id="1003092"/>
    <lineage>
        <taxon>Bacteria</taxon>
        <taxon>Pseudomonadati</taxon>
        <taxon>Pseudomonadota</taxon>
        <taxon>Alphaproteobacteria</taxon>
        <taxon>Hyphomicrobiales</taxon>
        <taxon>Methylobacteriaceae</taxon>
        <taxon>Methylobacterium</taxon>
    </lineage>
</organism>
<dbReference type="SUPFAM" id="SSF53448">
    <property type="entry name" value="Nucleotide-diphospho-sugar transferases"/>
    <property type="match status" value="1"/>
</dbReference>
<evidence type="ECO:0000256" key="2">
    <source>
        <dbReference type="ARBA" id="ARBA00022475"/>
    </source>
</evidence>
<keyword evidence="8" id="KW-1185">Reference proteome</keyword>
<dbReference type="InterPro" id="IPR029044">
    <property type="entry name" value="Nucleotide-diphossugar_trans"/>
</dbReference>
<comment type="caution">
    <text evidence="7">The sequence shown here is derived from an EMBL/GenBank/DDBJ whole genome shotgun (WGS) entry which is preliminary data.</text>
</comment>
<reference evidence="7" key="2">
    <citation type="submission" date="2021-08" db="EMBL/GenBank/DDBJ databases">
        <authorList>
            <person name="Tani A."/>
            <person name="Ola A."/>
            <person name="Ogura Y."/>
            <person name="Katsura K."/>
            <person name="Hayashi T."/>
        </authorList>
    </citation>
    <scope>NUCLEOTIDE SEQUENCE</scope>
    <source>
        <strain evidence="7">DSM 23632</strain>
    </source>
</reference>
<reference evidence="7" key="1">
    <citation type="journal article" date="2021" name="Front. Microbiol.">
        <title>Comprehensive Comparative Genomics and Phenotyping of Methylobacterium Species.</title>
        <authorList>
            <person name="Alessa O."/>
            <person name="Ogura Y."/>
            <person name="Fujitani Y."/>
            <person name="Takami H."/>
            <person name="Hayashi T."/>
            <person name="Sahin N."/>
            <person name="Tani A."/>
        </authorList>
    </citation>
    <scope>NUCLEOTIDE SEQUENCE</scope>
    <source>
        <strain evidence="7">DSM 23632</strain>
    </source>
</reference>
<dbReference type="Gene3D" id="3.90.550.10">
    <property type="entry name" value="Spore Coat Polysaccharide Biosynthesis Protein SpsA, Chain A"/>
    <property type="match status" value="1"/>
</dbReference>